<name>A0A699SRJ1_TANCI</name>
<dbReference type="EMBL" id="BKCJ011181499">
    <property type="protein sequence ID" value="GFC99910.1"/>
    <property type="molecule type" value="Genomic_DNA"/>
</dbReference>
<gene>
    <name evidence="1" type="ORF">Tci_871880</name>
</gene>
<proteinExistence type="predicted"/>
<sequence length="103" mass="12406">ESPLFENMLQVREVDAEEEVQVPAHDVVDQENVIEEIVDELLNLLHLYHHLLLYHLHLLTNHQEHLHHKLQRAHLFWFSKFLINALHLFLELKDWSILILLNN</sequence>
<organism evidence="1">
    <name type="scientific">Tanacetum cinerariifolium</name>
    <name type="common">Dalmatian daisy</name>
    <name type="synonym">Chrysanthemum cinerariifolium</name>
    <dbReference type="NCBI Taxonomy" id="118510"/>
    <lineage>
        <taxon>Eukaryota</taxon>
        <taxon>Viridiplantae</taxon>
        <taxon>Streptophyta</taxon>
        <taxon>Embryophyta</taxon>
        <taxon>Tracheophyta</taxon>
        <taxon>Spermatophyta</taxon>
        <taxon>Magnoliopsida</taxon>
        <taxon>eudicotyledons</taxon>
        <taxon>Gunneridae</taxon>
        <taxon>Pentapetalae</taxon>
        <taxon>asterids</taxon>
        <taxon>campanulids</taxon>
        <taxon>Asterales</taxon>
        <taxon>Asteraceae</taxon>
        <taxon>Asteroideae</taxon>
        <taxon>Anthemideae</taxon>
        <taxon>Anthemidinae</taxon>
        <taxon>Tanacetum</taxon>
    </lineage>
</organism>
<evidence type="ECO:0000313" key="1">
    <source>
        <dbReference type="EMBL" id="GFC99910.1"/>
    </source>
</evidence>
<accession>A0A699SRJ1</accession>
<feature type="non-terminal residue" evidence="1">
    <location>
        <position position="1"/>
    </location>
</feature>
<comment type="caution">
    <text evidence="1">The sequence shown here is derived from an EMBL/GenBank/DDBJ whole genome shotgun (WGS) entry which is preliminary data.</text>
</comment>
<dbReference type="AlphaFoldDB" id="A0A699SRJ1"/>
<protein>
    <submittedName>
        <fullName evidence="1">Uncharacterized protein</fullName>
    </submittedName>
</protein>
<reference evidence="1" key="1">
    <citation type="journal article" date="2019" name="Sci. Rep.">
        <title>Draft genome of Tanacetum cinerariifolium, the natural source of mosquito coil.</title>
        <authorList>
            <person name="Yamashiro T."/>
            <person name="Shiraishi A."/>
            <person name="Satake H."/>
            <person name="Nakayama K."/>
        </authorList>
    </citation>
    <scope>NUCLEOTIDE SEQUENCE</scope>
</reference>